<evidence type="ECO:0000256" key="2">
    <source>
        <dbReference type="ARBA" id="ARBA00021549"/>
    </source>
</evidence>
<evidence type="ECO:0000256" key="7">
    <source>
        <dbReference type="ARBA" id="ARBA00022989"/>
    </source>
</evidence>
<dbReference type="OrthoDB" id="8592199at2"/>
<dbReference type="InterPro" id="IPR012902">
    <property type="entry name" value="N_methyl_site"/>
</dbReference>
<dbReference type="InterPro" id="IPR045584">
    <property type="entry name" value="Pilin-like"/>
</dbReference>
<evidence type="ECO:0000256" key="9">
    <source>
        <dbReference type="ARBA" id="ARBA00025772"/>
    </source>
</evidence>
<dbReference type="Pfam" id="PF07963">
    <property type="entry name" value="N_methyl"/>
    <property type="match status" value="1"/>
</dbReference>
<dbReference type="AlphaFoldDB" id="A0A2I6SB23"/>
<evidence type="ECO:0000313" key="13">
    <source>
        <dbReference type="Proteomes" id="UP000242205"/>
    </source>
</evidence>
<dbReference type="GO" id="GO:0015628">
    <property type="term" value="P:protein secretion by the type II secretion system"/>
    <property type="evidence" value="ECO:0007669"/>
    <property type="project" value="InterPro"/>
</dbReference>
<evidence type="ECO:0000256" key="8">
    <source>
        <dbReference type="ARBA" id="ARBA00023136"/>
    </source>
</evidence>
<keyword evidence="4" id="KW-0488">Methylation</keyword>
<evidence type="ECO:0000259" key="11">
    <source>
        <dbReference type="Pfam" id="PF12019"/>
    </source>
</evidence>
<evidence type="ECO:0000313" key="12">
    <source>
        <dbReference type="EMBL" id="AUN96447.1"/>
    </source>
</evidence>
<evidence type="ECO:0000256" key="3">
    <source>
        <dbReference type="ARBA" id="ARBA00022475"/>
    </source>
</evidence>
<dbReference type="RefSeq" id="WP_102248484.1">
    <property type="nucleotide sequence ID" value="NZ_CP025682.1"/>
</dbReference>
<dbReference type="Gene3D" id="3.55.40.10">
    <property type="entry name" value="minor pseudopilin epsh domain"/>
    <property type="match status" value="1"/>
</dbReference>
<evidence type="ECO:0000256" key="5">
    <source>
        <dbReference type="ARBA" id="ARBA00022519"/>
    </source>
</evidence>
<evidence type="ECO:0000256" key="10">
    <source>
        <dbReference type="ARBA" id="ARBA00030775"/>
    </source>
</evidence>
<dbReference type="NCBIfam" id="TIGR02532">
    <property type="entry name" value="IV_pilin_GFxxxE"/>
    <property type="match status" value="1"/>
</dbReference>
<feature type="domain" description="General secretion pathway GspH" evidence="11">
    <location>
        <begin position="43"/>
        <end position="148"/>
    </location>
</feature>
<keyword evidence="8" id="KW-0472">Membrane</keyword>
<organism evidence="12 13">
    <name type="scientific">Pseudazoarcus pumilus</name>
    <dbReference type="NCBI Taxonomy" id="2067960"/>
    <lineage>
        <taxon>Bacteria</taxon>
        <taxon>Pseudomonadati</taxon>
        <taxon>Pseudomonadota</taxon>
        <taxon>Betaproteobacteria</taxon>
        <taxon>Rhodocyclales</taxon>
        <taxon>Zoogloeaceae</taxon>
        <taxon>Pseudazoarcus</taxon>
    </lineage>
</organism>
<dbReference type="InterPro" id="IPR022346">
    <property type="entry name" value="T2SS_GspH"/>
</dbReference>
<evidence type="ECO:0000256" key="1">
    <source>
        <dbReference type="ARBA" id="ARBA00004377"/>
    </source>
</evidence>
<dbReference type="GO" id="GO:0005886">
    <property type="term" value="C:plasma membrane"/>
    <property type="evidence" value="ECO:0007669"/>
    <property type="project" value="UniProtKB-SubCell"/>
</dbReference>
<proteinExistence type="inferred from homology"/>
<comment type="similarity">
    <text evidence="9">Belongs to the GSP H family.</text>
</comment>
<protein>
    <recommendedName>
        <fullName evidence="2">Type II secretion system protein H</fullName>
    </recommendedName>
    <alternativeName>
        <fullName evidence="10">General secretion pathway protein H</fullName>
    </alternativeName>
</protein>
<keyword evidence="6" id="KW-0812">Transmembrane</keyword>
<dbReference type="GO" id="GO:0015627">
    <property type="term" value="C:type II protein secretion system complex"/>
    <property type="evidence" value="ECO:0007669"/>
    <property type="project" value="InterPro"/>
</dbReference>
<dbReference type="EMBL" id="CP025682">
    <property type="protein sequence ID" value="AUN96447.1"/>
    <property type="molecule type" value="Genomic_DNA"/>
</dbReference>
<name>A0A2I6SB23_9RHOO</name>
<reference evidence="12 13" key="1">
    <citation type="submission" date="2018-01" db="EMBL/GenBank/DDBJ databases">
        <authorList>
            <person name="Fu G.-Y."/>
        </authorList>
    </citation>
    <scope>NUCLEOTIDE SEQUENCE [LARGE SCALE GENOMIC DNA]</scope>
    <source>
        <strain evidence="12 13">SY39</strain>
    </source>
</reference>
<comment type="subcellular location">
    <subcellularLocation>
        <location evidence="1">Cell inner membrane</location>
        <topology evidence="1">Single-pass membrane protein</topology>
    </subcellularLocation>
</comment>
<accession>A0A2I6SB23</accession>
<gene>
    <name evidence="12" type="ORF">C0099_11410</name>
</gene>
<dbReference type="SUPFAM" id="SSF54523">
    <property type="entry name" value="Pili subunits"/>
    <property type="match status" value="1"/>
</dbReference>
<keyword evidence="3" id="KW-1003">Cell membrane</keyword>
<dbReference type="Pfam" id="PF12019">
    <property type="entry name" value="GspH"/>
    <property type="match status" value="1"/>
</dbReference>
<evidence type="ECO:0000256" key="4">
    <source>
        <dbReference type="ARBA" id="ARBA00022481"/>
    </source>
</evidence>
<keyword evidence="13" id="KW-1185">Reference proteome</keyword>
<keyword evidence="5" id="KW-0997">Cell inner membrane</keyword>
<dbReference type="KEGG" id="atw:C0099_11410"/>
<evidence type="ECO:0000256" key="6">
    <source>
        <dbReference type="ARBA" id="ARBA00022692"/>
    </source>
</evidence>
<dbReference type="Proteomes" id="UP000242205">
    <property type="component" value="Chromosome"/>
</dbReference>
<sequence>MRSNSGFTVIELLVALAVAAILLALAAPAFTGMFASYRLTSTTNDLINAIGLTRSEAIKRNRSVTLCRTDAAGDDTCAATEGAWNSWIIVAPGADVIRRGEPGLTGSNLRIESAFASETLSYAPDGSPSQNAAFTVCTPLDVADNRRIVDIGPGSRISTTRAAGGCS</sequence>
<keyword evidence="7" id="KW-1133">Transmembrane helix</keyword>